<protein>
    <recommendedName>
        <fullName evidence="3">Exo_endo_phos domain-containing protein</fullName>
    </recommendedName>
</protein>
<dbReference type="EMBL" id="BDDD01002619">
    <property type="protein sequence ID" value="GAV82356.1"/>
    <property type="molecule type" value="Genomic_DNA"/>
</dbReference>
<dbReference type="PANTHER" id="PTHR33710:SF89">
    <property type="match status" value="1"/>
</dbReference>
<name>A0A1Q3CQ18_CEPFO</name>
<evidence type="ECO:0008006" key="3">
    <source>
        <dbReference type="Google" id="ProtNLM"/>
    </source>
</evidence>
<dbReference type="Proteomes" id="UP000187406">
    <property type="component" value="Unassembled WGS sequence"/>
</dbReference>
<comment type="caution">
    <text evidence="1">The sequence shown here is derived from an EMBL/GenBank/DDBJ whole genome shotgun (WGS) entry which is preliminary data.</text>
</comment>
<sequence>MCDSRTRKHMWADIRYCANRFKISPWTFLGDFNATRFNYEHRSNGRVTKAMEDFNYTIRSAELEDLKTSGLNFTWNNMRSGVAAISNKLDREMGNWQWFKCLGNFYVHVYSPGISDHSHLSIQLMQQGHTIGKPFKFHNFWAEHPDFLTIIREEWAKTYEGPPIAKYSVKIEKFERLPQMLIY</sequence>
<proteinExistence type="predicted"/>
<accession>A0A1Q3CQ18</accession>
<keyword evidence="2" id="KW-1185">Reference proteome</keyword>
<dbReference type="InParanoid" id="A0A1Q3CQ18"/>
<reference evidence="2" key="1">
    <citation type="submission" date="2016-04" db="EMBL/GenBank/DDBJ databases">
        <title>Cephalotus genome sequencing.</title>
        <authorList>
            <person name="Fukushima K."/>
            <person name="Hasebe M."/>
            <person name="Fang X."/>
        </authorList>
    </citation>
    <scope>NUCLEOTIDE SEQUENCE [LARGE SCALE GENOMIC DNA]</scope>
    <source>
        <strain evidence="2">cv. St1</strain>
    </source>
</reference>
<gene>
    <name evidence="1" type="ORF">CFOL_v3_25808</name>
</gene>
<dbReference type="PANTHER" id="PTHR33710">
    <property type="entry name" value="BNAC02G09200D PROTEIN"/>
    <property type="match status" value="1"/>
</dbReference>
<dbReference type="AlphaFoldDB" id="A0A1Q3CQ18"/>
<dbReference type="Gene3D" id="3.60.10.10">
    <property type="entry name" value="Endonuclease/exonuclease/phosphatase"/>
    <property type="match status" value="1"/>
</dbReference>
<dbReference type="OrthoDB" id="1932741at2759"/>
<dbReference type="SUPFAM" id="SSF56219">
    <property type="entry name" value="DNase I-like"/>
    <property type="match status" value="1"/>
</dbReference>
<dbReference type="InterPro" id="IPR036691">
    <property type="entry name" value="Endo/exonu/phosph_ase_sf"/>
</dbReference>
<evidence type="ECO:0000313" key="1">
    <source>
        <dbReference type="EMBL" id="GAV82356.1"/>
    </source>
</evidence>
<evidence type="ECO:0000313" key="2">
    <source>
        <dbReference type="Proteomes" id="UP000187406"/>
    </source>
</evidence>
<organism evidence="1 2">
    <name type="scientific">Cephalotus follicularis</name>
    <name type="common">Albany pitcher plant</name>
    <dbReference type="NCBI Taxonomy" id="3775"/>
    <lineage>
        <taxon>Eukaryota</taxon>
        <taxon>Viridiplantae</taxon>
        <taxon>Streptophyta</taxon>
        <taxon>Embryophyta</taxon>
        <taxon>Tracheophyta</taxon>
        <taxon>Spermatophyta</taxon>
        <taxon>Magnoliopsida</taxon>
        <taxon>eudicotyledons</taxon>
        <taxon>Gunneridae</taxon>
        <taxon>Pentapetalae</taxon>
        <taxon>rosids</taxon>
        <taxon>fabids</taxon>
        <taxon>Oxalidales</taxon>
        <taxon>Cephalotaceae</taxon>
        <taxon>Cephalotus</taxon>
    </lineage>
</organism>